<reference evidence="3" key="2">
    <citation type="submission" date="2025-08" db="UniProtKB">
        <authorList>
            <consortium name="RefSeq"/>
        </authorList>
    </citation>
    <scope>IDENTIFICATION</scope>
    <source>
        <tissue evidence="3">Leaf</tissue>
    </source>
</reference>
<accession>A0A9R0J829</accession>
<reference evidence="2" key="1">
    <citation type="journal article" date="2021" name="Nat. Commun.">
        <title>Genomic analyses provide insights into spinach domestication and the genetic basis of agronomic traits.</title>
        <authorList>
            <person name="Cai X."/>
            <person name="Sun X."/>
            <person name="Xu C."/>
            <person name="Sun H."/>
            <person name="Wang X."/>
            <person name="Ge C."/>
            <person name="Zhang Z."/>
            <person name="Wang Q."/>
            <person name="Fei Z."/>
            <person name="Jiao C."/>
            <person name="Wang Q."/>
        </authorList>
    </citation>
    <scope>NUCLEOTIDE SEQUENCE [LARGE SCALE GENOMIC DNA]</scope>
    <source>
        <strain evidence="2">cv. Varoflay</strain>
    </source>
</reference>
<dbReference type="PANTHER" id="PTHR33883:SF7">
    <property type="entry name" value="OS04G0521600 PROTEIN"/>
    <property type="match status" value="1"/>
</dbReference>
<keyword evidence="1" id="KW-0175">Coiled coil</keyword>
<protein>
    <submittedName>
        <fullName evidence="3">WPP domain-associated protein</fullName>
    </submittedName>
</protein>
<dbReference type="OrthoDB" id="1868826at2759"/>
<proteinExistence type="predicted"/>
<dbReference type="RefSeq" id="XP_021861649.1">
    <property type="nucleotide sequence ID" value="XM_022005957.2"/>
</dbReference>
<dbReference type="InterPro" id="IPR037490">
    <property type="entry name" value="WAP"/>
</dbReference>
<keyword evidence="2" id="KW-1185">Reference proteome</keyword>
<feature type="coiled-coil region" evidence="1">
    <location>
        <begin position="356"/>
        <end position="383"/>
    </location>
</feature>
<dbReference type="Proteomes" id="UP000813463">
    <property type="component" value="Chromosome 4"/>
</dbReference>
<dbReference type="PANTHER" id="PTHR33883">
    <property type="entry name" value="WPP DOMAIN-ASSOCIATED PROTEIN"/>
    <property type="match status" value="1"/>
</dbReference>
<dbReference type="KEGG" id="soe:110800648"/>
<evidence type="ECO:0000313" key="3">
    <source>
        <dbReference type="RefSeq" id="XP_021861649.1"/>
    </source>
</evidence>
<organism evidence="2 3">
    <name type="scientific">Spinacia oleracea</name>
    <name type="common">Spinach</name>
    <dbReference type="NCBI Taxonomy" id="3562"/>
    <lineage>
        <taxon>Eukaryota</taxon>
        <taxon>Viridiplantae</taxon>
        <taxon>Streptophyta</taxon>
        <taxon>Embryophyta</taxon>
        <taxon>Tracheophyta</taxon>
        <taxon>Spermatophyta</taxon>
        <taxon>Magnoliopsida</taxon>
        <taxon>eudicotyledons</taxon>
        <taxon>Gunneridae</taxon>
        <taxon>Pentapetalae</taxon>
        <taxon>Caryophyllales</taxon>
        <taxon>Chenopodiaceae</taxon>
        <taxon>Chenopodioideae</taxon>
        <taxon>Anserineae</taxon>
        <taxon>Spinacia</taxon>
    </lineage>
</organism>
<name>A0A9R0J829_SPIOL</name>
<evidence type="ECO:0000256" key="1">
    <source>
        <dbReference type="SAM" id="Coils"/>
    </source>
</evidence>
<evidence type="ECO:0000313" key="2">
    <source>
        <dbReference type="Proteomes" id="UP000813463"/>
    </source>
</evidence>
<sequence length="465" mass="54623">MDEFFMEVDNKFRVSMEDSTMMCMLHSAMNKAHAKVESKEGVIERLNEQSKFYELAIIQLEACLMFVQEEEGNYILETTHNRLLFELLEMKDKFIERLQETDDAIAEKDKEMNERFENESRLRQILEAKEKELQFYKQCKDNKTDGRLNGECELSLDEYIVENSIKEDIYMDLFGETFKEMILYDQEKIACELINVTKEGTFRSNQVEAMEHIYISESNTYIQRFNPEEAKTISLEEKMPNLWNLEFMDYKYNFVIKESIQWCTLLEAIKQCGVLFTKVPKISHGKIIESLIKELKSLLSDFGIEMSIDCQGKMLLAYETNKTMDLPAITFDNDIPCIQDVLDMIINTGVLIQEKMNLSNSRLDKLNKQVKILTQQIISVKRQNLVYKTAFIQRCQNLHKAEIEVDILGDTVDSLTSLLKRIYSTLDHYSIVLQNFPEVCNMRIWIKKLIFFEDDTNIKLSAYSF</sequence>
<dbReference type="AlphaFoldDB" id="A0A9R0J829"/>
<dbReference type="GeneID" id="110800648"/>
<gene>
    <name evidence="3" type="primary">LOC110800648</name>
</gene>